<dbReference type="Proteomes" id="UP000492821">
    <property type="component" value="Unassembled WGS sequence"/>
</dbReference>
<feature type="transmembrane region" description="Helical" evidence="17">
    <location>
        <begin position="448"/>
        <end position="471"/>
    </location>
</feature>
<dbReference type="Pfam" id="PF16489">
    <property type="entry name" value="GAIN"/>
    <property type="match status" value="1"/>
</dbReference>
<sequence>MKKVSLILVFVVIGGILSPLAESTAINHGPRAVCPEITWLGLRFPETHACQEAVVDCPESDDTTGVVRFKCGCEHGTWMNSADLSNCTHRWVAAMQSDIEARRDSVEIATNMLTRLQTNVAEGNLYGGDVTNVIEASEQLVPLAHSQLLNIGDVQERIAYAQNFTNLIGQSGDQLLSNGANKAWEQLDVTRRVKKASNLMTVLELSLALLTDNMPAGQQALGFENWASKVETKMPIITTASFAVPRTRTTSTAADSNAPLNATSRRYGPSTIVEFEGFSNAPIMQLPNFDVLSASAIPASPRMQTVSSDTPQLFATAAGMPEPTGPTKVGFFMYNSIGSLLSNDTSTIINSRVMGAFVNDPTVSVSLPANQPVNFTFYHLRTHGVANPRCVFWDPKYMTWSQNGCTMVETSEKYTLCSCNHLTSFAILMDVNDNIDMITGSNAVALDIITIFGCALSAVCLIATILIFTCFRSLYSVRHSIHRNLCMCLLAAEIFFVIGIDRTSNTAACRGVAIAMHYLFLAAFCWMLLEGYQLYMMLIQVFEPHKSRIYLYYLFGYGCPAIIVAISAGITWQNYGTLSYCWINVRSGTIWAFIAPVIVVIVANLVVLGIALRVVLSVKSRERSTAQRIFGWLKGSATLLCLLGITWVFGFLAAIPGAHIVFAYVFCILNCFQGVLIFVLHCVLNDKVINALMRAARKSVCCCGPDLTNSSMAGYSSARTGTTFFSRHRLLNFFKHDNYQGSTSSAESTDSTKNAVPSPTPLTKSVHVGTETSKKDSPEVATIRRLSDWKSHTAASYQGSQNLQHQPEVEPDMDPYSEPQLPDRPTIRLPRPSIRPSMSSTHRNSNGSSIGEVSLTPRRGLLRVDPDTLENRHSAPVKRKKFPLGSTEQERIAELRGGVVTNPQSQVNVIVEHL</sequence>
<keyword evidence="14" id="KW-0325">Glycoprotein</keyword>
<protein>
    <submittedName>
        <fullName evidence="22">Latrophilin/CL-1-like GPS domain protein</fullName>
    </submittedName>
</protein>
<dbReference type="PROSITE" id="PS00650">
    <property type="entry name" value="G_PROTEIN_RECEP_F2_2"/>
    <property type="match status" value="1"/>
</dbReference>
<reference evidence="21" key="1">
    <citation type="journal article" date="2013" name="Genetics">
        <title>The draft genome and transcriptome of Panagrellus redivivus are shaped by the harsh demands of a free-living lifestyle.</title>
        <authorList>
            <person name="Srinivasan J."/>
            <person name="Dillman A.R."/>
            <person name="Macchietto M.G."/>
            <person name="Heikkinen L."/>
            <person name="Lakso M."/>
            <person name="Fracchia K.M."/>
            <person name="Antoshechkin I."/>
            <person name="Mortazavi A."/>
            <person name="Wong G."/>
            <person name="Sternberg P.W."/>
        </authorList>
    </citation>
    <scope>NUCLEOTIDE SEQUENCE [LARGE SCALE GENOMIC DNA]</scope>
    <source>
        <strain evidence="21">MT8872</strain>
    </source>
</reference>
<dbReference type="FunFam" id="1.20.1070.10:FF:000054">
    <property type="entry name" value="Adhesion G protein-coupled receptor E3"/>
    <property type="match status" value="1"/>
</dbReference>
<dbReference type="InterPro" id="IPR017983">
    <property type="entry name" value="GPCR_2_secretin-like_CS"/>
</dbReference>
<dbReference type="InterPro" id="IPR000203">
    <property type="entry name" value="GPS"/>
</dbReference>
<dbReference type="Gene3D" id="2.60.220.50">
    <property type="match status" value="1"/>
</dbReference>
<dbReference type="GO" id="GO:0007166">
    <property type="term" value="P:cell surface receptor signaling pathway"/>
    <property type="evidence" value="ECO:0007669"/>
    <property type="project" value="InterPro"/>
</dbReference>
<evidence type="ECO:0000313" key="21">
    <source>
        <dbReference type="Proteomes" id="UP000492821"/>
    </source>
</evidence>
<keyword evidence="12" id="KW-1015">Disulfide bond</keyword>
<keyword evidence="10" id="KW-0297">G-protein coupled receptor</keyword>
<feature type="transmembrane region" description="Helical" evidence="17">
    <location>
        <begin position="512"/>
        <end position="529"/>
    </location>
</feature>
<feature type="chain" id="PRO_5028995318" evidence="18">
    <location>
        <begin position="24"/>
        <end position="914"/>
    </location>
</feature>
<dbReference type="PANTHER" id="PTHR12011:SF347">
    <property type="entry name" value="FI21270P1-RELATED"/>
    <property type="match status" value="1"/>
</dbReference>
<keyword evidence="7" id="KW-0677">Repeat</keyword>
<evidence type="ECO:0000256" key="8">
    <source>
        <dbReference type="ARBA" id="ARBA00022837"/>
    </source>
</evidence>
<dbReference type="InterPro" id="IPR046338">
    <property type="entry name" value="GAIN_dom_sf"/>
</dbReference>
<evidence type="ECO:0000256" key="7">
    <source>
        <dbReference type="ARBA" id="ARBA00022737"/>
    </source>
</evidence>
<feature type="signal peptide" evidence="18">
    <location>
        <begin position="1"/>
        <end position="23"/>
    </location>
</feature>
<evidence type="ECO:0000256" key="9">
    <source>
        <dbReference type="ARBA" id="ARBA00022989"/>
    </source>
</evidence>
<evidence type="ECO:0000256" key="3">
    <source>
        <dbReference type="ARBA" id="ARBA00022475"/>
    </source>
</evidence>
<dbReference type="WBParaSite" id="Pan_g4546.t1">
    <property type="protein sequence ID" value="Pan_g4546.t1"/>
    <property type="gene ID" value="Pan_g4546"/>
</dbReference>
<dbReference type="PANTHER" id="PTHR12011">
    <property type="entry name" value="ADHESION G-PROTEIN COUPLED RECEPTOR"/>
    <property type="match status" value="1"/>
</dbReference>
<dbReference type="InterPro" id="IPR000832">
    <property type="entry name" value="GPCR_2_secretin-like"/>
</dbReference>
<evidence type="ECO:0000256" key="1">
    <source>
        <dbReference type="ARBA" id="ARBA00004651"/>
    </source>
</evidence>
<dbReference type="Pfam" id="PF01825">
    <property type="entry name" value="GPS"/>
    <property type="match status" value="1"/>
</dbReference>
<feature type="transmembrane region" description="Helical" evidence="17">
    <location>
        <begin position="550"/>
        <end position="570"/>
    </location>
</feature>
<evidence type="ECO:0000256" key="4">
    <source>
        <dbReference type="ARBA" id="ARBA00022536"/>
    </source>
</evidence>
<feature type="transmembrane region" description="Helical" evidence="17">
    <location>
        <begin position="661"/>
        <end position="684"/>
    </location>
</feature>
<accession>A0A7E4VYT7</accession>
<evidence type="ECO:0000256" key="18">
    <source>
        <dbReference type="SAM" id="SignalP"/>
    </source>
</evidence>
<evidence type="ECO:0000256" key="16">
    <source>
        <dbReference type="SAM" id="MobiDB-lite"/>
    </source>
</evidence>
<dbReference type="InterPro" id="IPR032471">
    <property type="entry name" value="AGRL2-4_GAIN_subdom_A"/>
</dbReference>
<evidence type="ECO:0000256" key="2">
    <source>
        <dbReference type="ARBA" id="ARBA00007343"/>
    </source>
</evidence>
<dbReference type="Gene3D" id="1.20.1070.10">
    <property type="entry name" value="Rhodopsin 7-helix transmembrane proteins"/>
    <property type="match status" value="1"/>
</dbReference>
<evidence type="ECO:0000313" key="22">
    <source>
        <dbReference type="WBParaSite" id="Pan_g4546.t1"/>
    </source>
</evidence>
<evidence type="ECO:0000256" key="5">
    <source>
        <dbReference type="ARBA" id="ARBA00022692"/>
    </source>
</evidence>
<feature type="region of interest" description="Disordered" evidence="16">
    <location>
        <begin position="743"/>
        <end position="859"/>
    </location>
</feature>
<feature type="compositionally biased region" description="Polar residues" evidence="16">
    <location>
        <begin position="836"/>
        <end position="851"/>
    </location>
</feature>
<evidence type="ECO:0000256" key="17">
    <source>
        <dbReference type="SAM" id="Phobius"/>
    </source>
</evidence>
<feature type="transmembrane region" description="Helical" evidence="17">
    <location>
        <begin position="637"/>
        <end position="655"/>
    </location>
</feature>
<dbReference type="PROSITE" id="PS50261">
    <property type="entry name" value="G_PROTEIN_RECEP_F2_4"/>
    <property type="match status" value="1"/>
</dbReference>
<comment type="similarity">
    <text evidence="2">Belongs to the G-protein coupled receptor 2 family. Adhesion G-protein coupled receptor (ADGR) subfamily.</text>
</comment>
<dbReference type="CDD" id="cd15440">
    <property type="entry name" value="7tmB2_latrophilin-like_invertebrate"/>
    <property type="match status" value="1"/>
</dbReference>
<evidence type="ECO:0000256" key="6">
    <source>
        <dbReference type="ARBA" id="ARBA00022729"/>
    </source>
</evidence>
<evidence type="ECO:0000256" key="10">
    <source>
        <dbReference type="ARBA" id="ARBA00023040"/>
    </source>
</evidence>
<keyword evidence="15" id="KW-0807">Transducer</keyword>
<dbReference type="Gene3D" id="1.25.40.610">
    <property type="match status" value="1"/>
</dbReference>
<organism evidence="21 22">
    <name type="scientific">Panagrellus redivivus</name>
    <name type="common">Microworm</name>
    <dbReference type="NCBI Taxonomy" id="6233"/>
    <lineage>
        <taxon>Eukaryota</taxon>
        <taxon>Metazoa</taxon>
        <taxon>Ecdysozoa</taxon>
        <taxon>Nematoda</taxon>
        <taxon>Chromadorea</taxon>
        <taxon>Rhabditida</taxon>
        <taxon>Tylenchina</taxon>
        <taxon>Panagrolaimomorpha</taxon>
        <taxon>Panagrolaimoidea</taxon>
        <taxon>Panagrolaimidae</taxon>
        <taxon>Panagrellus</taxon>
    </lineage>
</organism>
<feature type="transmembrane region" description="Helical" evidence="17">
    <location>
        <begin position="590"/>
        <end position="616"/>
    </location>
</feature>
<dbReference type="GO" id="GO:0005886">
    <property type="term" value="C:plasma membrane"/>
    <property type="evidence" value="ECO:0007669"/>
    <property type="project" value="UniProtKB-SubCell"/>
</dbReference>
<dbReference type="InterPro" id="IPR017981">
    <property type="entry name" value="GPCR_2-like_7TM"/>
</dbReference>
<keyword evidence="3" id="KW-1003">Cell membrane</keyword>
<dbReference type="AlphaFoldDB" id="A0A7E4VYT7"/>
<dbReference type="Pfam" id="PF00002">
    <property type="entry name" value="7tm_2"/>
    <property type="match status" value="1"/>
</dbReference>
<feature type="compositionally biased region" description="Polar residues" evidence="16">
    <location>
        <begin position="743"/>
        <end position="763"/>
    </location>
</feature>
<dbReference type="Gene3D" id="4.10.1240.10">
    <property type="entry name" value="GPCR, family 2, extracellular hormone receptor domain"/>
    <property type="match status" value="1"/>
</dbReference>
<keyword evidence="8" id="KW-0106">Calcium</keyword>
<proteinExistence type="inferred from homology"/>
<evidence type="ECO:0000256" key="13">
    <source>
        <dbReference type="ARBA" id="ARBA00023170"/>
    </source>
</evidence>
<keyword evidence="4" id="KW-0245">EGF-like domain</keyword>
<keyword evidence="6 18" id="KW-0732">Signal</keyword>
<dbReference type="PROSITE" id="PS50221">
    <property type="entry name" value="GAIN_B"/>
    <property type="match status" value="1"/>
</dbReference>
<dbReference type="SMART" id="SM00303">
    <property type="entry name" value="GPS"/>
    <property type="match status" value="1"/>
</dbReference>
<evidence type="ECO:0000256" key="11">
    <source>
        <dbReference type="ARBA" id="ARBA00023136"/>
    </source>
</evidence>
<feature type="domain" description="G-protein coupled receptors family 2 profile 2" evidence="20">
    <location>
        <begin position="446"/>
        <end position="685"/>
    </location>
</feature>
<name>A0A7E4VYT7_PANRE</name>
<evidence type="ECO:0000256" key="15">
    <source>
        <dbReference type="ARBA" id="ARBA00023224"/>
    </source>
</evidence>
<evidence type="ECO:0000256" key="14">
    <source>
        <dbReference type="ARBA" id="ARBA00023180"/>
    </source>
</evidence>
<keyword evidence="5 17" id="KW-0812">Transmembrane</keyword>
<reference evidence="22" key="2">
    <citation type="submission" date="2020-10" db="UniProtKB">
        <authorList>
            <consortium name="WormBaseParasite"/>
        </authorList>
    </citation>
    <scope>IDENTIFICATION</scope>
</reference>
<feature type="compositionally biased region" description="Polar residues" evidence="16">
    <location>
        <begin position="793"/>
        <end position="805"/>
    </location>
</feature>
<keyword evidence="21" id="KW-1185">Reference proteome</keyword>
<keyword evidence="9 17" id="KW-1133">Transmembrane helix</keyword>
<dbReference type="SUPFAM" id="SSF81321">
    <property type="entry name" value="Family A G protein-coupled receptor-like"/>
    <property type="match status" value="1"/>
</dbReference>
<feature type="transmembrane region" description="Helical" evidence="17">
    <location>
        <begin position="483"/>
        <end position="500"/>
    </location>
</feature>
<evidence type="ECO:0000256" key="12">
    <source>
        <dbReference type="ARBA" id="ARBA00023157"/>
    </source>
</evidence>
<dbReference type="InterPro" id="IPR036445">
    <property type="entry name" value="GPCR_2_extracell_dom_sf"/>
</dbReference>
<dbReference type="PRINTS" id="PR00249">
    <property type="entry name" value="GPCRSECRETIN"/>
</dbReference>
<evidence type="ECO:0000259" key="20">
    <source>
        <dbReference type="PROSITE" id="PS50261"/>
    </source>
</evidence>
<dbReference type="GO" id="GO:0004930">
    <property type="term" value="F:G protein-coupled receptor activity"/>
    <property type="evidence" value="ECO:0007669"/>
    <property type="project" value="UniProtKB-KW"/>
</dbReference>
<keyword evidence="11 17" id="KW-0472">Membrane</keyword>
<dbReference type="InterPro" id="IPR057244">
    <property type="entry name" value="GAIN_B"/>
</dbReference>
<feature type="domain" description="GAIN-B" evidence="19">
    <location>
        <begin position="290"/>
        <end position="435"/>
    </location>
</feature>
<comment type="subcellular location">
    <subcellularLocation>
        <location evidence="1">Cell membrane</location>
        <topology evidence="1">Multi-pass membrane protein</topology>
    </subcellularLocation>
</comment>
<dbReference type="InterPro" id="IPR048072">
    <property type="entry name" value="7tmB2_latrophilin-like"/>
</dbReference>
<keyword evidence="13" id="KW-0675">Receptor</keyword>
<evidence type="ECO:0000259" key="19">
    <source>
        <dbReference type="PROSITE" id="PS50221"/>
    </source>
</evidence>